<keyword evidence="1" id="KW-0812">Transmembrane</keyword>
<dbReference type="Pfam" id="PF03707">
    <property type="entry name" value="MHYT"/>
    <property type="match status" value="3"/>
</dbReference>
<dbReference type="Proteomes" id="UP000623958">
    <property type="component" value="Unassembled WGS sequence"/>
</dbReference>
<protein>
    <recommendedName>
        <fullName evidence="2">MHYT domain-containing protein</fullName>
    </recommendedName>
</protein>
<sequence>MPHDHAIHCVHDPILMLLSYLVSVLGSFTALQIAIGIPAARTAAQRWQAVTASGVALGAGAIWAMHFIAMLACRMEIQVTYDLGLTALSAVVGIASCMVGLVLAGSGVFGWGKLLMAGLCMGLGVAGMHYTGMAAMKMPATTHYDMGIVGVSVVIAVVASTVALWLAFNLRGWVQMLGSALVMGVAVCGMHYTGMYAASFVPNGEDVALSTAGGLGGDYLGMGIFVVATALLTVMLLMTMQRRQQRASVSI</sequence>
<name>A0A919F8U7_9XANT</name>
<feature type="transmembrane region" description="Helical" evidence="1">
    <location>
        <begin position="219"/>
        <end position="238"/>
    </location>
</feature>
<feature type="transmembrane region" description="Helical" evidence="1">
    <location>
        <begin position="148"/>
        <end position="168"/>
    </location>
</feature>
<dbReference type="PROSITE" id="PS50924">
    <property type="entry name" value="MHYT"/>
    <property type="match status" value="1"/>
</dbReference>
<keyword evidence="1" id="KW-1133">Transmembrane helix</keyword>
<keyword evidence="1" id="KW-0472">Membrane</keyword>
<comment type="caution">
    <text evidence="3">The sequence shown here is derived from an EMBL/GenBank/DDBJ whole genome shotgun (WGS) entry which is preliminary data.</text>
</comment>
<feature type="domain" description="MHYT" evidence="2">
    <location>
        <begin position="11"/>
        <end position="201"/>
    </location>
</feature>
<reference evidence="3" key="1">
    <citation type="journal article" date="2014" name="Int. J. Syst. Evol. Microbiol.">
        <title>Complete genome sequence of Corynebacterium casei LMG S-19264T (=DSM 44701T), isolated from a smear-ripened cheese.</title>
        <authorList>
            <consortium name="US DOE Joint Genome Institute (JGI-PGF)"/>
            <person name="Walter F."/>
            <person name="Albersmeier A."/>
            <person name="Kalinowski J."/>
            <person name="Ruckert C."/>
        </authorList>
    </citation>
    <scope>NUCLEOTIDE SEQUENCE</scope>
    <source>
        <strain evidence="3">JCM 13306</strain>
    </source>
</reference>
<evidence type="ECO:0000256" key="1">
    <source>
        <dbReference type="PROSITE-ProRule" id="PRU00244"/>
    </source>
</evidence>
<dbReference type="PANTHER" id="PTHR35152">
    <property type="entry name" value="DOMAIN SIGNALLING PROTEIN, PUTATIVE (AFU_ORTHOLOGUE AFUA_5G11310)-RELATED"/>
    <property type="match status" value="1"/>
</dbReference>
<dbReference type="InterPro" id="IPR005330">
    <property type="entry name" value="MHYT_dom"/>
</dbReference>
<gene>
    <name evidence="3" type="ORF">GCM10009090_24850</name>
</gene>
<dbReference type="EMBL" id="BNBA01000019">
    <property type="protein sequence ID" value="GHH55892.1"/>
    <property type="molecule type" value="Genomic_DNA"/>
</dbReference>
<dbReference type="GO" id="GO:0016020">
    <property type="term" value="C:membrane"/>
    <property type="evidence" value="ECO:0007669"/>
    <property type="project" value="UniProtKB-UniRule"/>
</dbReference>
<evidence type="ECO:0000313" key="4">
    <source>
        <dbReference type="Proteomes" id="UP000623958"/>
    </source>
</evidence>
<feature type="transmembrane region" description="Helical" evidence="1">
    <location>
        <begin position="83"/>
        <end position="103"/>
    </location>
</feature>
<keyword evidence="4" id="KW-1185">Reference proteome</keyword>
<feature type="transmembrane region" description="Helical" evidence="1">
    <location>
        <begin position="180"/>
        <end position="199"/>
    </location>
</feature>
<evidence type="ECO:0000259" key="2">
    <source>
        <dbReference type="PROSITE" id="PS50924"/>
    </source>
</evidence>
<reference evidence="3" key="2">
    <citation type="submission" date="2020-09" db="EMBL/GenBank/DDBJ databases">
        <authorList>
            <person name="Sun Q."/>
            <person name="Ohkuma M."/>
        </authorList>
    </citation>
    <scope>NUCLEOTIDE SEQUENCE</scope>
    <source>
        <strain evidence="3">JCM 13306</strain>
    </source>
</reference>
<evidence type="ECO:0000313" key="3">
    <source>
        <dbReference type="EMBL" id="GHH55892.1"/>
    </source>
</evidence>
<accession>A0A919F8U7</accession>
<feature type="transmembrane region" description="Helical" evidence="1">
    <location>
        <begin position="14"/>
        <end position="37"/>
    </location>
</feature>
<proteinExistence type="predicted"/>
<organism evidence="3 4">
    <name type="scientific">Xanthomonas boreopolis</name>
    <dbReference type="NCBI Taxonomy" id="86183"/>
    <lineage>
        <taxon>Bacteria</taxon>
        <taxon>Pseudomonadati</taxon>
        <taxon>Pseudomonadota</taxon>
        <taxon>Gammaproteobacteria</taxon>
        <taxon>Lysobacterales</taxon>
        <taxon>Lysobacteraceae</taxon>
        <taxon>Xanthomonas</taxon>
    </lineage>
</organism>
<dbReference type="AlphaFoldDB" id="A0A919F8U7"/>
<feature type="transmembrane region" description="Helical" evidence="1">
    <location>
        <begin position="115"/>
        <end position="136"/>
    </location>
</feature>
<dbReference type="RefSeq" id="WP_434029492.1">
    <property type="nucleotide sequence ID" value="NZ_BNBA01000019.1"/>
</dbReference>
<feature type="transmembrane region" description="Helical" evidence="1">
    <location>
        <begin position="49"/>
        <end position="71"/>
    </location>
</feature>
<dbReference type="PANTHER" id="PTHR35152:SF1">
    <property type="entry name" value="DOMAIN SIGNALLING PROTEIN, PUTATIVE (AFU_ORTHOLOGUE AFUA_5G11310)-RELATED"/>
    <property type="match status" value="1"/>
</dbReference>